<organism evidence="1">
    <name type="scientific">marine sediment metagenome</name>
    <dbReference type="NCBI Taxonomy" id="412755"/>
    <lineage>
        <taxon>unclassified sequences</taxon>
        <taxon>metagenomes</taxon>
        <taxon>ecological metagenomes</taxon>
    </lineage>
</organism>
<dbReference type="EMBL" id="BARS01024368">
    <property type="protein sequence ID" value="GAG07032.1"/>
    <property type="molecule type" value="Genomic_DNA"/>
</dbReference>
<name>X0V6Q4_9ZZZZ</name>
<feature type="non-terminal residue" evidence="1">
    <location>
        <position position="99"/>
    </location>
</feature>
<dbReference type="AlphaFoldDB" id="X0V6Q4"/>
<accession>X0V6Q4</accession>
<comment type="caution">
    <text evidence="1">The sequence shown here is derived from an EMBL/GenBank/DDBJ whole genome shotgun (WGS) entry which is preliminary data.</text>
</comment>
<evidence type="ECO:0000313" key="1">
    <source>
        <dbReference type="EMBL" id="GAG07032.1"/>
    </source>
</evidence>
<protein>
    <submittedName>
        <fullName evidence="1">Uncharacterized protein</fullName>
    </submittedName>
</protein>
<proteinExistence type="predicted"/>
<sequence length="99" mass="11016">MKNIKVAIVLALFFIHSNVNAQSPEQLVRICSSSAGADATYLKDFQVQLEQANPDQRPPFGKFSVVLQKNTKYRFTICNSEDSPGKAILQLFDANRLLG</sequence>
<reference evidence="1" key="1">
    <citation type="journal article" date="2014" name="Front. Microbiol.">
        <title>High frequency of phylogenetically diverse reductive dehalogenase-homologous genes in deep subseafloor sedimentary metagenomes.</title>
        <authorList>
            <person name="Kawai M."/>
            <person name="Futagami T."/>
            <person name="Toyoda A."/>
            <person name="Takaki Y."/>
            <person name="Nishi S."/>
            <person name="Hori S."/>
            <person name="Arai W."/>
            <person name="Tsubouchi T."/>
            <person name="Morono Y."/>
            <person name="Uchiyama I."/>
            <person name="Ito T."/>
            <person name="Fujiyama A."/>
            <person name="Inagaki F."/>
            <person name="Takami H."/>
        </authorList>
    </citation>
    <scope>NUCLEOTIDE SEQUENCE</scope>
    <source>
        <strain evidence="1">Expedition CK06-06</strain>
    </source>
</reference>
<gene>
    <name evidence="1" type="ORF">S01H1_38686</name>
</gene>